<dbReference type="OrthoDB" id="9788907at2"/>
<sequence length="170" mass="18492">MINPLLYFLIFLRASLFSSGGLANLPMLQQDLLGLKWAQHADFGRAIAISELSPGPSGLWVIALGYLTYGIPGAALAFIAIILPPLFVLVISAIYDRIERQRWVQGMMKGITLAIVGISLASGWNLIQQPGAGWREWAIALCVFALGLTQKFHVVILLALAGIAGFFLYH</sequence>
<reference evidence="8 9" key="1">
    <citation type="submission" date="2018-06" db="EMBL/GenBank/DDBJ databases">
        <title>Genomic Encyclopedia of Archaeal and Bacterial Type Strains, Phase II (KMG-II): from individual species to whole genera.</title>
        <authorList>
            <person name="Goeker M."/>
        </authorList>
    </citation>
    <scope>NUCLEOTIDE SEQUENCE [LARGE SCALE GENOMIC DNA]</scope>
    <source>
        <strain evidence="8 9">ATCC BAA-1881</strain>
    </source>
</reference>
<evidence type="ECO:0000256" key="4">
    <source>
        <dbReference type="ARBA" id="ARBA00022692"/>
    </source>
</evidence>
<comment type="subcellular location">
    <subcellularLocation>
        <location evidence="1">Cell membrane</location>
        <topology evidence="1">Multi-pass membrane protein</topology>
    </subcellularLocation>
</comment>
<name>A0A326UAE8_THEHA</name>
<feature type="transmembrane region" description="Helical" evidence="7">
    <location>
        <begin position="6"/>
        <end position="25"/>
    </location>
</feature>
<evidence type="ECO:0000256" key="5">
    <source>
        <dbReference type="ARBA" id="ARBA00022989"/>
    </source>
</evidence>
<dbReference type="GO" id="GO:0005886">
    <property type="term" value="C:plasma membrane"/>
    <property type="evidence" value="ECO:0007669"/>
    <property type="project" value="UniProtKB-SubCell"/>
</dbReference>
<dbReference type="InterPro" id="IPR003370">
    <property type="entry name" value="Chromate_transpt"/>
</dbReference>
<dbReference type="PANTHER" id="PTHR43663">
    <property type="entry name" value="CHROMATE TRANSPORT PROTEIN-RELATED"/>
    <property type="match status" value="1"/>
</dbReference>
<evidence type="ECO:0000256" key="6">
    <source>
        <dbReference type="ARBA" id="ARBA00023136"/>
    </source>
</evidence>
<feature type="transmembrane region" description="Helical" evidence="7">
    <location>
        <begin position="107"/>
        <end position="126"/>
    </location>
</feature>
<organism evidence="8 9">
    <name type="scientific">Thermosporothrix hazakensis</name>
    <dbReference type="NCBI Taxonomy" id="644383"/>
    <lineage>
        <taxon>Bacteria</taxon>
        <taxon>Bacillati</taxon>
        <taxon>Chloroflexota</taxon>
        <taxon>Ktedonobacteria</taxon>
        <taxon>Ktedonobacterales</taxon>
        <taxon>Thermosporotrichaceae</taxon>
        <taxon>Thermosporothrix</taxon>
    </lineage>
</organism>
<feature type="transmembrane region" description="Helical" evidence="7">
    <location>
        <begin position="138"/>
        <end position="169"/>
    </location>
</feature>
<dbReference type="GO" id="GO:0015109">
    <property type="term" value="F:chromate transmembrane transporter activity"/>
    <property type="evidence" value="ECO:0007669"/>
    <property type="project" value="InterPro"/>
</dbReference>
<protein>
    <submittedName>
        <fullName evidence="8">Chromate transporter</fullName>
    </submittedName>
</protein>
<dbReference type="EMBL" id="QKUF01000021">
    <property type="protein sequence ID" value="PZW24685.1"/>
    <property type="molecule type" value="Genomic_DNA"/>
</dbReference>
<dbReference type="PANTHER" id="PTHR43663:SF1">
    <property type="entry name" value="CHROMATE TRANSPORTER"/>
    <property type="match status" value="1"/>
</dbReference>
<keyword evidence="4 7" id="KW-0812">Transmembrane</keyword>
<evidence type="ECO:0000313" key="9">
    <source>
        <dbReference type="Proteomes" id="UP000248806"/>
    </source>
</evidence>
<proteinExistence type="inferred from homology"/>
<keyword evidence="6 7" id="KW-0472">Membrane</keyword>
<dbReference type="AlphaFoldDB" id="A0A326UAE8"/>
<comment type="caution">
    <text evidence="8">The sequence shown here is derived from an EMBL/GenBank/DDBJ whole genome shotgun (WGS) entry which is preliminary data.</text>
</comment>
<dbReference type="RefSeq" id="WP_111324884.1">
    <property type="nucleotide sequence ID" value="NZ_BIFX01000001.1"/>
</dbReference>
<keyword evidence="3" id="KW-1003">Cell membrane</keyword>
<keyword evidence="5 7" id="KW-1133">Transmembrane helix</keyword>
<evidence type="ECO:0000256" key="1">
    <source>
        <dbReference type="ARBA" id="ARBA00004651"/>
    </source>
</evidence>
<dbReference type="Proteomes" id="UP000248806">
    <property type="component" value="Unassembled WGS sequence"/>
</dbReference>
<evidence type="ECO:0000256" key="2">
    <source>
        <dbReference type="ARBA" id="ARBA00005262"/>
    </source>
</evidence>
<evidence type="ECO:0000256" key="7">
    <source>
        <dbReference type="SAM" id="Phobius"/>
    </source>
</evidence>
<gene>
    <name evidence="8" type="ORF">EI42_04567</name>
</gene>
<evidence type="ECO:0000256" key="3">
    <source>
        <dbReference type="ARBA" id="ARBA00022475"/>
    </source>
</evidence>
<dbReference type="InterPro" id="IPR052518">
    <property type="entry name" value="CHR_Transporter"/>
</dbReference>
<dbReference type="Pfam" id="PF02417">
    <property type="entry name" value="Chromate_transp"/>
    <property type="match status" value="1"/>
</dbReference>
<accession>A0A326UAE8</accession>
<keyword evidence="9" id="KW-1185">Reference proteome</keyword>
<feature type="transmembrane region" description="Helical" evidence="7">
    <location>
        <begin position="75"/>
        <end position="95"/>
    </location>
</feature>
<evidence type="ECO:0000313" key="8">
    <source>
        <dbReference type="EMBL" id="PZW24685.1"/>
    </source>
</evidence>
<comment type="similarity">
    <text evidence="2">Belongs to the chromate ion transporter (CHR) (TC 2.A.51) family.</text>
</comment>